<evidence type="ECO:0000313" key="2">
    <source>
        <dbReference type="Proteomes" id="UP000224003"/>
    </source>
</evidence>
<dbReference type="EMBL" id="NUVX01000094">
    <property type="protein sequence ID" value="PFJ27132.1"/>
    <property type="molecule type" value="Genomic_DNA"/>
</dbReference>
<proteinExistence type="predicted"/>
<protein>
    <submittedName>
        <fullName evidence="1">Uncharacterized protein</fullName>
    </submittedName>
</protein>
<organism evidence="1 2">
    <name type="scientific">Bacillus thuringiensis</name>
    <dbReference type="NCBI Taxonomy" id="1428"/>
    <lineage>
        <taxon>Bacteria</taxon>
        <taxon>Bacillati</taxon>
        <taxon>Bacillota</taxon>
        <taxon>Bacilli</taxon>
        <taxon>Bacillales</taxon>
        <taxon>Bacillaceae</taxon>
        <taxon>Bacillus</taxon>
        <taxon>Bacillus cereus group</taxon>
    </lineage>
</organism>
<reference evidence="1 2" key="1">
    <citation type="submission" date="2017-09" db="EMBL/GenBank/DDBJ databases">
        <title>Large-scale bioinformatics analysis of Bacillus genomes uncovers conserved roles of natural products in bacterial physiology.</title>
        <authorList>
            <consortium name="Agbiome Team Llc"/>
            <person name="Bleich R.M."/>
            <person name="Grubbs K.J."/>
            <person name="Santa Maria K.C."/>
            <person name="Allen S.E."/>
            <person name="Farag S."/>
            <person name="Shank E.A."/>
            <person name="Bowers A."/>
        </authorList>
    </citation>
    <scope>NUCLEOTIDE SEQUENCE [LARGE SCALE GENOMIC DNA]</scope>
    <source>
        <strain evidence="1 2">AFS085496</strain>
    </source>
</reference>
<dbReference type="AlphaFoldDB" id="A0A9X6ZPA3"/>
<dbReference type="RefSeq" id="WP_098517819.1">
    <property type="nucleotide sequence ID" value="NZ_NUVX01000094.1"/>
</dbReference>
<name>A0A9X6ZPA3_BACTU</name>
<evidence type="ECO:0000313" key="1">
    <source>
        <dbReference type="EMBL" id="PFJ27132.1"/>
    </source>
</evidence>
<comment type="caution">
    <text evidence="1">The sequence shown here is derived from an EMBL/GenBank/DDBJ whole genome shotgun (WGS) entry which is preliminary data.</text>
</comment>
<dbReference type="Proteomes" id="UP000224003">
    <property type="component" value="Unassembled WGS sequence"/>
</dbReference>
<sequence length="674" mass="80657">MDTIQVNQTKYSGLPLSALIHLIKTSAPVNQFLRREVWKELFYRYFTEGRTFNLYDLLKRNPQMFANTIGWELKRENVEVPVEHAEAFMQNLLEFIDYVDKQVLQSGVQFEWQLHELNGMKEMIERVRDAKVQDMTLRQKINLFIDKINKTRKDSLLLIEEAKQQQTKQESSVDNELIVVKENTEIVVTKEKHELMKQELKRLSIPVSKMTKKQWTEAINNFEIYYEEDKKKLIKQGLRKYDFYDHRNVALLAFKLNLEFKIPNVSMSNLLFYSFNYYKQPTELFGSDENLYYVIKELYFSAVGATKEGWHEFSTSFLKKLSGDFAKQKLWKRTIQLMEETYPLVKQYYGSNLSNTLQNKVMDIMEKGKVVKGIKYEKETGNWVVEEVDSKQTEVSVFEQIYKVLDYIRGYNKGHRVVQYDIETFSKSEIEISENVPYQYHQMIRDFCLFPSSLVFDAGVYNLIDKPYVNALLPDFFSRSSGRGEYLLYLLKHKYNSEKITDEELIFLYKTDEGQDVFKKITNRISAMQGWLKCASDFIGRFFDRTLNLFDFSKEEDRRLFFRLPFRIEDFFRGHGYTKKEYVEWIANKLREEAPHEYNLIAEYFSNINETYEDYKSYDAFEYLSDFERLVLEREGVQTGETIKHQGYKERDIYYSSEEAQNKFLVEYFQKYYE</sequence>
<accession>A0A9X6ZPA3</accession>
<gene>
    <name evidence="1" type="ORF">COJ15_34445</name>
</gene>